<reference evidence="2" key="1">
    <citation type="submission" date="2017-09" db="EMBL/GenBank/DDBJ databases">
        <title>Depth-based differentiation of microbial function through sediment-hosted aquifers and enrichment of novel symbionts in the deep terrestrial subsurface.</title>
        <authorList>
            <person name="Probst A.J."/>
            <person name="Ladd B."/>
            <person name="Jarett J.K."/>
            <person name="Geller-Mcgrath D.E."/>
            <person name="Sieber C.M.K."/>
            <person name="Emerson J.B."/>
            <person name="Anantharaman K."/>
            <person name="Thomas B.C."/>
            <person name="Malmstrom R."/>
            <person name="Stieglmeier M."/>
            <person name="Klingl A."/>
            <person name="Woyke T."/>
            <person name="Ryan C.M."/>
            <person name="Banfield J.F."/>
        </authorList>
    </citation>
    <scope>NUCLEOTIDE SEQUENCE [LARGE SCALE GENOMIC DNA]</scope>
</reference>
<evidence type="ECO:0000313" key="2">
    <source>
        <dbReference type="Proteomes" id="UP000228497"/>
    </source>
</evidence>
<sequence>MTNDMVLHTGSMLAPMGTVQDFLQVYQIKKDIIESILREGVDFGTIPGTNKPTLYKSGSEKMVSFYGLHPVFEDVEIVEDWMGADHAGEPFFYYRQRCQLWKQVDGEKVLIASADGSCNSWEKKYRYRWVSEFELPVHLDKNTLKSQGGRNSEFTFAIDKAETGGKYGKPVEYWKTWKDAIISGRAVPIKRKTAKGSMMDAYEMDMTVYAIPNQDIPEQINTILKMAQKRALIAATLIATNTSDYFTQDVEDFIIGTVVEEHSEPVTEVKKVAPGSLTVDAVKAYWLTEAQKVGMLKNHSDGIGMALLKSVLGETYAHISDEGTHLGDAKQIGTAKIMTWKPG</sequence>
<dbReference type="EMBL" id="PFFD01000152">
    <property type="protein sequence ID" value="PIV86796.1"/>
    <property type="molecule type" value="Genomic_DNA"/>
</dbReference>
<dbReference type="AlphaFoldDB" id="A0A2M7FC35"/>
<dbReference type="Proteomes" id="UP000228497">
    <property type="component" value="Unassembled WGS sequence"/>
</dbReference>
<comment type="caution">
    <text evidence="1">The sequence shown here is derived from an EMBL/GenBank/DDBJ whole genome shotgun (WGS) entry which is preliminary data.</text>
</comment>
<accession>A0A2M7FC35</accession>
<gene>
    <name evidence="1" type="ORF">COW49_03360</name>
</gene>
<protein>
    <submittedName>
        <fullName evidence="1">Uncharacterized protein</fullName>
    </submittedName>
</protein>
<name>A0A2M7FC35_9BACT</name>
<organism evidence="1 2">
    <name type="scientific">Candidatus Kaiserbacteria bacterium CG17_big_fil_post_rev_8_21_14_2_50_51_7</name>
    <dbReference type="NCBI Taxonomy" id="1974613"/>
    <lineage>
        <taxon>Bacteria</taxon>
        <taxon>Candidatus Kaiseribacteriota</taxon>
    </lineage>
</organism>
<proteinExistence type="predicted"/>
<evidence type="ECO:0000313" key="1">
    <source>
        <dbReference type="EMBL" id="PIV86796.1"/>
    </source>
</evidence>